<accession>A0A0A9X166</accession>
<dbReference type="Pfam" id="PF01926">
    <property type="entry name" value="MMR_HSR1"/>
    <property type="match status" value="1"/>
</dbReference>
<gene>
    <name evidence="4" type="ORF">CM83_1233</name>
</gene>
<feature type="domain" description="G" evidence="3">
    <location>
        <begin position="42"/>
        <end position="114"/>
    </location>
</feature>
<keyword evidence="1" id="KW-0547">Nucleotide-binding</keyword>
<evidence type="ECO:0000313" key="4">
    <source>
        <dbReference type="EMBL" id="JAG10845.1"/>
    </source>
</evidence>
<dbReference type="GO" id="GO:0005525">
    <property type="term" value="F:GTP binding"/>
    <property type="evidence" value="ECO:0007669"/>
    <property type="project" value="UniProtKB-KW"/>
</dbReference>
<protein>
    <recommendedName>
        <fullName evidence="3">G domain-containing protein</fullName>
    </recommendedName>
</protein>
<evidence type="ECO:0000259" key="3">
    <source>
        <dbReference type="Pfam" id="PF01926"/>
    </source>
</evidence>
<evidence type="ECO:0000256" key="1">
    <source>
        <dbReference type="ARBA" id="ARBA00022741"/>
    </source>
</evidence>
<keyword evidence="2" id="KW-0342">GTP-binding</keyword>
<dbReference type="GO" id="GO:0005730">
    <property type="term" value="C:nucleolus"/>
    <property type="evidence" value="ECO:0007669"/>
    <property type="project" value="TreeGrafter"/>
</dbReference>
<dbReference type="InterPro" id="IPR027417">
    <property type="entry name" value="P-loop_NTPase"/>
</dbReference>
<dbReference type="InterPro" id="IPR050755">
    <property type="entry name" value="TRAFAC_YlqF/YawG_RiboMat"/>
</dbReference>
<dbReference type="Gene3D" id="3.40.50.300">
    <property type="entry name" value="P-loop containing nucleotide triphosphate hydrolases"/>
    <property type="match status" value="1"/>
</dbReference>
<dbReference type="AlphaFoldDB" id="A0A0A9X166"/>
<name>A0A0A9X166_LYGHE</name>
<dbReference type="InterPro" id="IPR006073">
    <property type="entry name" value="GTP-bd"/>
</dbReference>
<dbReference type="PRINTS" id="PR00326">
    <property type="entry name" value="GTP1OBG"/>
</dbReference>
<dbReference type="PANTHER" id="PTHR11089:SF30">
    <property type="entry name" value="GUANINE NUCLEOTIDE-BINDING PROTEIN-LIKE 3 HOMOLOG"/>
    <property type="match status" value="1"/>
</dbReference>
<dbReference type="PANTHER" id="PTHR11089">
    <property type="entry name" value="GTP-BINDING PROTEIN-RELATED"/>
    <property type="match status" value="1"/>
</dbReference>
<proteinExistence type="predicted"/>
<sequence length="205" mass="22146">MCIPFAATVKGAPGQSYVSNLFRSLRSLARNESNHERKAIVVGVIGYPNVGKSSIINALKRKNVVGVGNTPGFTTGLTEVELRRDIRVLDCPGVVSPHEDNGDVVLRNAVKVSELTNVFAPVQRLLQRCTAYADSHSSMNSDMGDSGSEVVNGDVAVQRTLDASGVHPLALYYNIGTFDPSDVFDFIHRVGLRRGRLHKGGLVDE</sequence>
<organism evidence="4">
    <name type="scientific">Lygus hesperus</name>
    <name type="common">Western plant bug</name>
    <dbReference type="NCBI Taxonomy" id="30085"/>
    <lineage>
        <taxon>Eukaryota</taxon>
        <taxon>Metazoa</taxon>
        <taxon>Ecdysozoa</taxon>
        <taxon>Arthropoda</taxon>
        <taxon>Hexapoda</taxon>
        <taxon>Insecta</taxon>
        <taxon>Pterygota</taxon>
        <taxon>Neoptera</taxon>
        <taxon>Paraneoptera</taxon>
        <taxon>Hemiptera</taxon>
        <taxon>Heteroptera</taxon>
        <taxon>Panheteroptera</taxon>
        <taxon>Cimicomorpha</taxon>
        <taxon>Miridae</taxon>
        <taxon>Mirini</taxon>
        <taxon>Lygus</taxon>
    </lineage>
</organism>
<reference evidence="4" key="2">
    <citation type="submission" date="2014-07" db="EMBL/GenBank/DDBJ databases">
        <authorList>
            <person name="Hull J."/>
        </authorList>
    </citation>
    <scope>NUCLEOTIDE SEQUENCE</scope>
</reference>
<dbReference type="EMBL" id="GBHO01032759">
    <property type="protein sequence ID" value="JAG10845.1"/>
    <property type="molecule type" value="Transcribed_RNA"/>
</dbReference>
<dbReference type="SUPFAM" id="SSF52540">
    <property type="entry name" value="P-loop containing nucleoside triphosphate hydrolases"/>
    <property type="match status" value="1"/>
</dbReference>
<reference evidence="4" key="1">
    <citation type="journal article" date="2014" name="PLoS ONE">
        <title>Transcriptome-Based Identification of ABC Transporters in the Western Tarnished Plant Bug Lygus hesperus.</title>
        <authorList>
            <person name="Hull J.J."/>
            <person name="Chaney K."/>
            <person name="Geib S.M."/>
            <person name="Fabrick J.A."/>
            <person name="Brent C.S."/>
            <person name="Walsh D."/>
            <person name="Lavine L.C."/>
        </authorList>
    </citation>
    <scope>NUCLEOTIDE SEQUENCE</scope>
</reference>
<evidence type="ECO:0000256" key="2">
    <source>
        <dbReference type="ARBA" id="ARBA00023134"/>
    </source>
</evidence>